<name>A0AAV4VUY1_9ARAC</name>
<feature type="signal peptide" evidence="1">
    <location>
        <begin position="1"/>
        <end position="17"/>
    </location>
</feature>
<evidence type="ECO:0000313" key="3">
    <source>
        <dbReference type="Proteomes" id="UP001054837"/>
    </source>
</evidence>
<dbReference type="EMBL" id="BPLQ01013634">
    <property type="protein sequence ID" value="GIY73749.1"/>
    <property type="molecule type" value="Genomic_DNA"/>
</dbReference>
<feature type="chain" id="PRO_5043999968" description="Maturase K" evidence="1">
    <location>
        <begin position="18"/>
        <end position="127"/>
    </location>
</feature>
<dbReference type="Proteomes" id="UP001054837">
    <property type="component" value="Unassembled WGS sequence"/>
</dbReference>
<gene>
    <name evidence="2" type="ORF">CDAR_464391</name>
</gene>
<keyword evidence="1" id="KW-0732">Signal</keyword>
<accession>A0AAV4VUY1</accession>
<evidence type="ECO:0000256" key="1">
    <source>
        <dbReference type="SAM" id="SignalP"/>
    </source>
</evidence>
<organism evidence="2 3">
    <name type="scientific">Caerostris darwini</name>
    <dbReference type="NCBI Taxonomy" id="1538125"/>
    <lineage>
        <taxon>Eukaryota</taxon>
        <taxon>Metazoa</taxon>
        <taxon>Ecdysozoa</taxon>
        <taxon>Arthropoda</taxon>
        <taxon>Chelicerata</taxon>
        <taxon>Arachnida</taxon>
        <taxon>Araneae</taxon>
        <taxon>Araneomorphae</taxon>
        <taxon>Entelegynae</taxon>
        <taxon>Araneoidea</taxon>
        <taxon>Araneidae</taxon>
        <taxon>Caerostris</taxon>
    </lineage>
</organism>
<evidence type="ECO:0000313" key="2">
    <source>
        <dbReference type="EMBL" id="GIY73749.1"/>
    </source>
</evidence>
<dbReference type="AlphaFoldDB" id="A0AAV4VUY1"/>
<reference evidence="2 3" key="1">
    <citation type="submission" date="2021-06" db="EMBL/GenBank/DDBJ databases">
        <title>Caerostris darwini draft genome.</title>
        <authorList>
            <person name="Kono N."/>
            <person name="Arakawa K."/>
        </authorList>
    </citation>
    <scope>NUCLEOTIDE SEQUENCE [LARGE SCALE GENOMIC DNA]</scope>
</reference>
<proteinExistence type="predicted"/>
<evidence type="ECO:0008006" key="4">
    <source>
        <dbReference type="Google" id="ProtNLM"/>
    </source>
</evidence>
<comment type="caution">
    <text evidence="2">The sequence shown here is derived from an EMBL/GenBank/DDBJ whole genome shotgun (WGS) entry which is preliminary data.</text>
</comment>
<sequence length="127" mass="15309">MVLSLILVIQDFFSSLSIEWIRIQRRDCFSSGVFLRKIELHLWYKWRKGDVGHPIPYKNCSIEELPVLFFHHTKTVPELPVLFHRVLLHRTELHHTRTVSQKNFLFCSTEQNFTIQELFHQVFHHIT</sequence>
<keyword evidence="3" id="KW-1185">Reference proteome</keyword>
<protein>
    <recommendedName>
        <fullName evidence="4">Maturase K</fullName>
    </recommendedName>
</protein>